<sequence length="109" mass="12347">MEREVMNRTQALDRFVEVTRLSTAEISTLTRAVVNVAKKHDVLAVSHDYYTGSDGDAGIICDIFCEDADLISDMDIEVATELAMNEMFADKNITAWFRGRNRQEIKETL</sequence>
<organism evidence="1 2">
    <name type="scientific">Trabulsiella guamensis ATCC 49490</name>
    <dbReference type="NCBI Taxonomy" id="1005994"/>
    <lineage>
        <taxon>Bacteria</taxon>
        <taxon>Pseudomonadati</taxon>
        <taxon>Pseudomonadota</taxon>
        <taxon>Gammaproteobacteria</taxon>
        <taxon>Enterobacterales</taxon>
        <taxon>Enterobacteriaceae</taxon>
        <taxon>Trabulsiella</taxon>
    </lineage>
</organism>
<dbReference type="EMBL" id="JMTB01000060">
    <property type="protein sequence ID" value="KFC07589.1"/>
    <property type="molecule type" value="Genomic_DNA"/>
</dbReference>
<accession>A0A085ABJ4</accession>
<gene>
    <name evidence="1" type="ORF">GTGU_01764</name>
</gene>
<dbReference type="Proteomes" id="UP000028630">
    <property type="component" value="Unassembled WGS sequence"/>
</dbReference>
<keyword evidence="2" id="KW-1185">Reference proteome</keyword>
<comment type="caution">
    <text evidence="1">The sequence shown here is derived from an EMBL/GenBank/DDBJ whole genome shotgun (WGS) entry which is preliminary data.</text>
</comment>
<name>A0A085ABJ4_9ENTR</name>
<evidence type="ECO:0000313" key="2">
    <source>
        <dbReference type="Proteomes" id="UP000028630"/>
    </source>
</evidence>
<protein>
    <submittedName>
        <fullName evidence="1">Uncharacterized protein</fullName>
    </submittedName>
</protein>
<reference evidence="2" key="1">
    <citation type="submission" date="2014-05" db="EMBL/GenBank/DDBJ databases">
        <title>ATOL: Assembling a taxonomically balanced genome-scale reconstruction of the evolutionary history of the Enterobacteriaceae.</title>
        <authorList>
            <person name="Plunkett G. III"/>
            <person name="Neeno-Eckwall E.C."/>
            <person name="Glasner J.D."/>
            <person name="Perna N.T."/>
        </authorList>
    </citation>
    <scope>NUCLEOTIDE SEQUENCE [LARGE SCALE GENOMIC DNA]</scope>
    <source>
        <strain evidence="2">ATCC 49490</strain>
    </source>
</reference>
<evidence type="ECO:0000313" key="1">
    <source>
        <dbReference type="EMBL" id="KFC07589.1"/>
    </source>
</evidence>
<proteinExistence type="predicted"/>
<dbReference type="AlphaFoldDB" id="A0A085ABJ4"/>